<dbReference type="CDD" id="cd00158">
    <property type="entry name" value="RHOD"/>
    <property type="match status" value="1"/>
</dbReference>
<organism evidence="2 3">
    <name type="scientific">Pricia mediterranea</name>
    <dbReference type="NCBI Taxonomy" id="3076079"/>
    <lineage>
        <taxon>Bacteria</taxon>
        <taxon>Pseudomonadati</taxon>
        <taxon>Bacteroidota</taxon>
        <taxon>Flavobacteriia</taxon>
        <taxon>Flavobacteriales</taxon>
        <taxon>Flavobacteriaceae</taxon>
        <taxon>Pricia</taxon>
    </lineage>
</organism>
<comment type="caution">
    <text evidence="2">The sequence shown here is derived from an EMBL/GenBank/DDBJ whole genome shotgun (WGS) entry which is preliminary data.</text>
</comment>
<evidence type="ECO:0000313" key="3">
    <source>
        <dbReference type="Proteomes" id="UP001250656"/>
    </source>
</evidence>
<gene>
    <name evidence="2" type="ORF">RQM65_14965</name>
</gene>
<evidence type="ECO:0000313" key="2">
    <source>
        <dbReference type="EMBL" id="MDT7829966.1"/>
    </source>
</evidence>
<dbReference type="Pfam" id="PF00899">
    <property type="entry name" value="ThiF"/>
    <property type="match status" value="1"/>
</dbReference>
<sequence length="357" mass="39665">MNLERYQRQTALAGFGLAAQQKLHQAKVLVVGAGGLGVPVLTYLNAMGVGTLGIVERDTVSLSNLQRQVLYSEADVNRPKLASALKKLRAQNSETVFKTYETFLSRENAMRILADYDVVVDATDNFPTRYLINDACVILRKPMVYGALHGFEGQVSVLNFEGGPTYRCLFPNMPKFDEVPDCNENGVLGILPGIIGNLQALETVKLLTGVGEVLSGKLLLFDALSNTFQNIRFAAKPENLKIDALRPSYDFDCGSGFKSMDAETFLNLKALESRQLIDVRTPKEFERNHLQIAKNIPSSELENRQQQIDFEEEIYVVCQSGIRSKKAIERLLDLHPDADCTNITGGMNQIRKHAITH</sequence>
<dbReference type="InterPro" id="IPR000594">
    <property type="entry name" value="ThiF_NAD_FAD-bd"/>
</dbReference>
<dbReference type="RefSeq" id="WP_314016225.1">
    <property type="nucleotide sequence ID" value="NZ_JAVTTP010000001.1"/>
</dbReference>
<dbReference type="Proteomes" id="UP001250656">
    <property type="component" value="Unassembled WGS sequence"/>
</dbReference>
<dbReference type="Pfam" id="PF00581">
    <property type="entry name" value="Rhodanese"/>
    <property type="match status" value="1"/>
</dbReference>
<dbReference type="InterPro" id="IPR045886">
    <property type="entry name" value="ThiF/MoeB/HesA"/>
</dbReference>
<dbReference type="PANTHER" id="PTHR10953:SF102">
    <property type="entry name" value="ADENYLYLTRANSFERASE AND SULFURTRANSFERASE MOCS3"/>
    <property type="match status" value="1"/>
</dbReference>
<dbReference type="Gene3D" id="3.40.250.10">
    <property type="entry name" value="Rhodanese-like domain"/>
    <property type="match status" value="1"/>
</dbReference>
<dbReference type="InterPro" id="IPR035985">
    <property type="entry name" value="Ubiquitin-activating_enz"/>
</dbReference>
<dbReference type="InterPro" id="IPR036873">
    <property type="entry name" value="Rhodanese-like_dom_sf"/>
</dbReference>
<dbReference type="SMART" id="SM00450">
    <property type="entry name" value="RHOD"/>
    <property type="match status" value="1"/>
</dbReference>
<dbReference type="SUPFAM" id="SSF69572">
    <property type="entry name" value="Activating enzymes of the ubiquitin-like proteins"/>
    <property type="match status" value="1"/>
</dbReference>
<dbReference type="CDD" id="cd00757">
    <property type="entry name" value="ThiF_MoeB_HesA_family"/>
    <property type="match status" value="1"/>
</dbReference>
<dbReference type="Gene3D" id="3.40.50.720">
    <property type="entry name" value="NAD(P)-binding Rossmann-like Domain"/>
    <property type="match status" value="1"/>
</dbReference>
<feature type="domain" description="Rhodanese" evidence="1">
    <location>
        <begin position="270"/>
        <end position="355"/>
    </location>
</feature>
<accession>A0ABU3L9I2</accession>
<dbReference type="InterPro" id="IPR001763">
    <property type="entry name" value="Rhodanese-like_dom"/>
</dbReference>
<evidence type="ECO:0000259" key="1">
    <source>
        <dbReference type="PROSITE" id="PS50206"/>
    </source>
</evidence>
<dbReference type="PROSITE" id="PS50206">
    <property type="entry name" value="RHODANESE_3"/>
    <property type="match status" value="1"/>
</dbReference>
<protein>
    <submittedName>
        <fullName evidence="2">HesA/MoeB/ThiF family protein</fullName>
    </submittedName>
</protein>
<name>A0ABU3L9I2_9FLAO</name>
<proteinExistence type="predicted"/>
<keyword evidence="3" id="KW-1185">Reference proteome</keyword>
<reference evidence="2 3" key="1">
    <citation type="submission" date="2023-09" db="EMBL/GenBank/DDBJ databases">
        <title>Novel taxa isolated from Blanes Bay.</title>
        <authorList>
            <person name="Rey-Velasco X."/>
            <person name="Lucena T."/>
        </authorList>
    </citation>
    <scope>NUCLEOTIDE SEQUENCE [LARGE SCALE GENOMIC DNA]</scope>
    <source>
        <strain evidence="2 3">S334</strain>
    </source>
</reference>
<dbReference type="PANTHER" id="PTHR10953">
    <property type="entry name" value="UBIQUITIN-ACTIVATING ENZYME E1"/>
    <property type="match status" value="1"/>
</dbReference>
<dbReference type="EMBL" id="JAVTTP010000001">
    <property type="protein sequence ID" value="MDT7829966.1"/>
    <property type="molecule type" value="Genomic_DNA"/>
</dbReference>